<dbReference type="InterPro" id="IPR001189">
    <property type="entry name" value="Mn/Fe_SOD"/>
</dbReference>
<dbReference type="AlphaFoldDB" id="A0A4P6MAI7"/>
<dbReference type="Pfam" id="PF02777">
    <property type="entry name" value="Sod_Fe_C"/>
    <property type="match status" value="1"/>
</dbReference>
<sequence length="202" mass="23440">MNFTLLSLPYQYDALEPFFDTQTMQLHHLKHHQTYINNLNDALKKHPQLNLSLEQMLTDLSLVPQDIRQIVRNNGGGHFNHSFFWNILKVNNGNTPQGLLKEMIDCEFGSIDSFKDKFAHAAKTIFGSGWAWLVLTPQQKLAITFTPNQDVVLNQGTPLLGLDVWEHAYYLSYQNRRVDYIEAFFSVLDWEKVQNNLTQTLK</sequence>
<keyword evidence="10" id="KW-1185">Reference proteome</keyword>
<organism evidence="9 10">
    <name type="scientific">'Catharanthus roseus' aster yellows phytoplasma</name>
    <dbReference type="NCBI Taxonomy" id="1193712"/>
    <lineage>
        <taxon>Bacteria</taxon>
        <taxon>Bacillati</taxon>
        <taxon>Mycoplasmatota</taxon>
        <taxon>Mollicutes</taxon>
        <taxon>Acholeplasmatales</taxon>
        <taxon>Acholeplasmataceae</taxon>
        <taxon>Candidatus Phytoplasma</taxon>
        <taxon>16SrI (Aster yellows group)</taxon>
    </lineage>
</organism>
<dbReference type="InterPro" id="IPR019833">
    <property type="entry name" value="Mn/Fe_SOD_BS"/>
</dbReference>
<dbReference type="InterPro" id="IPR036314">
    <property type="entry name" value="SOD_C_sf"/>
</dbReference>
<gene>
    <name evidence="9" type="ORF">EXT02_01360</name>
</gene>
<dbReference type="PROSITE" id="PS00088">
    <property type="entry name" value="SOD_MN"/>
    <property type="match status" value="1"/>
</dbReference>
<feature type="binding site" evidence="5">
    <location>
        <position position="27"/>
    </location>
    <ligand>
        <name>Mn(2+)</name>
        <dbReference type="ChEBI" id="CHEBI:29035"/>
    </ligand>
</feature>
<dbReference type="InterPro" id="IPR019832">
    <property type="entry name" value="Mn/Fe_SOD_C"/>
</dbReference>
<comment type="similarity">
    <text evidence="1 6">Belongs to the iron/manganese superoxide dismutase family.</text>
</comment>
<dbReference type="Proteomes" id="UP000289726">
    <property type="component" value="Chromosome"/>
</dbReference>
<dbReference type="PRINTS" id="PR01703">
    <property type="entry name" value="MNSODISMTASE"/>
</dbReference>
<dbReference type="InterPro" id="IPR019831">
    <property type="entry name" value="Mn/Fe_SOD_N"/>
</dbReference>
<dbReference type="Gene3D" id="1.10.287.990">
    <property type="entry name" value="Fe,Mn superoxide dismutase (SOD) domain"/>
    <property type="match status" value="1"/>
</dbReference>
<dbReference type="GO" id="GO:0004784">
    <property type="term" value="F:superoxide dismutase activity"/>
    <property type="evidence" value="ECO:0007669"/>
    <property type="project" value="UniProtKB-EC"/>
</dbReference>
<protein>
    <recommendedName>
        <fullName evidence="2 6">Superoxide dismutase</fullName>
        <ecNumber evidence="2 6">1.15.1.1</ecNumber>
    </recommendedName>
</protein>
<proteinExistence type="inferred from homology"/>
<evidence type="ECO:0000256" key="1">
    <source>
        <dbReference type="ARBA" id="ARBA00008714"/>
    </source>
</evidence>
<keyword evidence="4 6" id="KW-0560">Oxidoreductase</keyword>
<dbReference type="EMBL" id="CP035949">
    <property type="protein sequence ID" value="QBF23840.1"/>
    <property type="molecule type" value="Genomic_DNA"/>
</dbReference>
<dbReference type="Gene3D" id="3.55.40.20">
    <property type="entry name" value="Iron/manganese superoxide dismutase, C-terminal domain"/>
    <property type="match status" value="1"/>
</dbReference>
<keyword evidence="3 5" id="KW-0479">Metal-binding</keyword>
<evidence type="ECO:0000313" key="10">
    <source>
        <dbReference type="Proteomes" id="UP000289726"/>
    </source>
</evidence>
<dbReference type="FunFam" id="1.10.287.990:FF:000001">
    <property type="entry name" value="Superoxide dismutase"/>
    <property type="match status" value="1"/>
</dbReference>
<dbReference type="FunFam" id="3.55.40.20:FF:000004">
    <property type="entry name" value="Superoxide dismutase [Fe]"/>
    <property type="match status" value="1"/>
</dbReference>
<comment type="function">
    <text evidence="6">Destroys radicals which are normally produced within the cells and which are toxic to biological systems.</text>
</comment>
<feature type="domain" description="Manganese/iron superoxide dismutase N-terminal" evidence="7">
    <location>
        <begin position="3"/>
        <end position="88"/>
    </location>
</feature>
<evidence type="ECO:0000256" key="5">
    <source>
        <dbReference type="PIRSR" id="PIRSR000349-1"/>
    </source>
</evidence>
<dbReference type="InterPro" id="IPR036324">
    <property type="entry name" value="Mn/Fe_SOD_N_sf"/>
</dbReference>
<dbReference type="PANTHER" id="PTHR43595">
    <property type="entry name" value="37S RIBOSOMAL PROTEIN S26, MITOCHONDRIAL"/>
    <property type="match status" value="1"/>
</dbReference>
<dbReference type="SUPFAM" id="SSF54719">
    <property type="entry name" value="Fe,Mn superoxide dismutase (SOD), C-terminal domain"/>
    <property type="match status" value="1"/>
</dbReference>
<evidence type="ECO:0000256" key="2">
    <source>
        <dbReference type="ARBA" id="ARBA00012682"/>
    </source>
</evidence>
<evidence type="ECO:0000259" key="7">
    <source>
        <dbReference type="Pfam" id="PF00081"/>
    </source>
</evidence>
<evidence type="ECO:0000256" key="4">
    <source>
        <dbReference type="ARBA" id="ARBA00023002"/>
    </source>
</evidence>
<dbReference type="PIRSF" id="PIRSF000349">
    <property type="entry name" value="SODismutase"/>
    <property type="match status" value="1"/>
</dbReference>
<feature type="binding site" evidence="5">
    <location>
        <position position="81"/>
    </location>
    <ligand>
        <name>Mn(2+)</name>
        <dbReference type="ChEBI" id="CHEBI:29035"/>
    </ligand>
</feature>
<evidence type="ECO:0000256" key="3">
    <source>
        <dbReference type="ARBA" id="ARBA00022723"/>
    </source>
</evidence>
<dbReference type="GO" id="GO:0046872">
    <property type="term" value="F:metal ion binding"/>
    <property type="evidence" value="ECO:0007669"/>
    <property type="project" value="UniProtKB-KW"/>
</dbReference>
<comment type="catalytic activity">
    <reaction evidence="6">
        <text>2 superoxide + 2 H(+) = H2O2 + O2</text>
        <dbReference type="Rhea" id="RHEA:20696"/>
        <dbReference type="ChEBI" id="CHEBI:15378"/>
        <dbReference type="ChEBI" id="CHEBI:15379"/>
        <dbReference type="ChEBI" id="CHEBI:16240"/>
        <dbReference type="ChEBI" id="CHEBI:18421"/>
        <dbReference type="EC" id="1.15.1.1"/>
    </reaction>
</comment>
<dbReference type="GO" id="GO:0005737">
    <property type="term" value="C:cytoplasm"/>
    <property type="evidence" value="ECO:0007669"/>
    <property type="project" value="TreeGrafter"/>
</dbReference>
<dbReference type="EC" id="1.15.1.1" evidence="2 6"/>
<evidence type="ECO:0000259" key="8">
    <source>
        <dbReference type="Pfam" id="PF02777"/>
    </source>
</evidence>
<evidence type="ECO:0000256" key="6">
    <source>
        <dbReference type="RuleBase" id="RU000414"/>
    </source>
</evidence>
<accession>A0A4P6MAI7</accession>
<dbReference type="PANTHER" id="PTHR43595:SF2">
    <property type="entry name" value="SMALL RIBOSOMAL SUBUNIT PROTEIN MS42"/>
    <property type="match status" value="1"/>
</dbReference>
<feature type="binding site" evidence="5">
    <location>
        <position position="163"/>
    </location>
    <ligand>
        <name>Mn(2+)</name>
        <dbReference type="ChEBI" id="CHEBI:29035"/>
    </ligand>
</feature>
<feature type="binding site" evidence="5">
    <location>
        <position position="167"/>
    </location>
    <ligand>
        <name>Mn(2+)</name>
        <dbReference type="ChEBI" id="CHEBI:29035"/>
    </ligand>
</feature>
<dbReference type="Pfam" id="PF00081">
    <property type="entry name" value="Sod_Fe_N"/>
    <property type="match status" value="1"/>
</dbReference>
<reference evidence="9 10" key="1">
    <citation type="submission" date="2019-02" db="EMBL/GenBank/DDBJ databases">
        <title>Draft Genome Sequence of Maize Bushy Stunt-like Phytoplasma group 16SrI-B (Aster yellows) in South Africa.</title>
        <authorList>
            <person name="Coetzee B."/>
            <person name="Douglas-Smit N."/>
            <person name="Maree H.J."/>
            <person name="Burger J.T."/>
            <person name="Kruger K."/>
            <person name="Pietersen G."/>
        </authorList>
    </citation>
    <scope>NUCLEOTIDE SEQUENCE [LARGE SCALE GENOMIC DNA]</scope>
    <source>
        <strain evidence="9 10">De Villa</strain>
    </source>
</reference>
<evidence type="ECO:0000313" key="9">
    <source>
        <dbReference type="EMBL" id="QBF23840.1"/>
    </source>
</evidence>
<dbReference type="SUPFAM" id="SSF46609">
    <property type="entry name" value="Fe,Mn superoxide dismutase (SOD), N-terminal domain"/>
    <property type="match status" value="1"/>
</dbReference>
<dbReference type="RefSeq" id="WP_069028200.1">
    <property type="nucleotide sequence ID" value="NZ_CP035949.1"/>
</dbReference>
<feature type="domain" description="Manganese/iron superoxide dismutase C-terminal" evidence="8">
    <location>
        <begin position="96"/>
        <end position="195"/>
    </location>
</feature>
<name>A0A4P6MAI7_9MOLU</name>